<sequence length="254" mass="29337">MEILQAFKQENFSQYSVFLQREVVFDVYIPQGHFERNTLLLLNDGQDLAQLGYTGILQDYLLHSEGKGLWTVAIHANKNKVQEYGTASYMEAEGRGSKADLYTRFIIKELLPFLKHFFHRDWEHKAFAGFTFGGLSALDIVWNHPDIFDRAGVFSGMLGWSCNRDVANECRVMHRQVKKGAFRQHLAFFFEYPDNARANDLVSSHTLDLIKLMKEKGYKLREQLHLEKIKGGKDDYATWATAMPRFLNWLGGMG</sequence>
<name>A0A291QW37_9BACT</name>
<evidence type="ECO:0000313" key="1">
    <source>
        <dbReference type="EMBL" id="ATL48092.1"/>
    </source>
</evidence>
<dbReference type="OrthoDB" id="9784036at2"/>
<dbReference type="PANTHER" id="PTHR48098">
    <property type="entry name" value="ENTEROCHELIN ESTERASE-RELATED"/>
    <property type="match status" value="1"/>
</dbReference>
<gene>
    <name evidence="1" type="ORF">COR50_13475</name>
</gene>
<dbReference type="Gene3D" id="3.40.50.1820">
    <property type="entry name" value="alpha/beta hydrolase"/>
    <property type="match status" value="1"/>
</dbReference>
<evidence type="ECO:0000313" key="2">
    <source>
        <dbReference type="Proteomes" id="UP000220133"/>
    </source>
</evidence>
<dbReference type="InterPro" id="IPR050583">
    <property type="entry name" value="Mycobacterial_A85_antigen"/>
</dbReference>
<dbReference type="InterPro" id="IPR029058">
    <property type="entry name" value="AB_hydrolase_fold"/>
</dbReference>
<accession>A0A291QW37</accession>
<dbReference type="Proteomes" id="UP000220133">
    <property type="component" value="Chromosome"/>
</dbReference>
<reference evidence="1 2" key="1">
    <citation type="submission" date="2017-10" db="EMBL/GenBank/DDBJ databases">
        <title>Paenichitinophaga pekingensis gen. nov., sp. nov., isolated from activated sludge.</title>
        <authorList>
            <person name="Jin D."/>
            <person name="Kong X."/>
            <person name="Deng Y."/>
            <person name="Bai Z."/>
        </authorList>
    </citation>
    <scope>NUCLEOTIDE SEQUENCE [LARGE SCALE GENOMIC DNA]</scope>
    <source>
        <strain evidence="1 2">13</strain>
    </source>
</reference>
<dbReference type="RefSeq" id="WP_098194469.1">
    <property type="nucleotide sequence ID" value="NZ_CP023777.1"/>
</dbReference>
<dbReference type="SUPFAM" id="SSF53474">
    <property type="entry name" value="alpha/beta-Hydrolases"/>
    <property type="match status" value="1"/>
</dbReference>
<dbReference type="InterPro" id="IPR000801">
    <property type="entry name" value="Esterase-like"/>
</dbReference>
<dbReference type="AlphaFoldDB" id="A0A291QW37"/>
<organism evidence="1 2">
    <name type="scientific">Chitinophaga caeni</name>
    <dbReference type="NCBI Taxonomy" id="2029983"/>
    <lineage>
        <taxon>Bacteria</taxon>
        <taxon>Pseudomonadati</taxon>
        <taxon>Bacteroidota</taxon>
        <taxon>Chitinophagia</taxon>
        <taxon>Chitinophagales</taxon>
        <taxon>Chitinophagaceae</taxon>
        <taxon>Chitinophaga</taxon>
    </lineage>
</organism>
<dbReference type="Pfam" id="PF00756">
    <property type="entry name" value="Esterase"/>
    <property type="match status" value="1"/>
</dbReference>
<dbReference type="PANTHER" id="PTHR48098:SF6">
    <property type="entry name" value="FERRI-BACILLIBACTIN ESTERASE BESA"/>
    <property type="match status" value="1"/>
</dbReference>
<protein>
    <submittedName>
        <fullName evidence="1">Esterase</fullName>
    </submittedName>
</protein>
<proteinExistence type="predicted"/>
<keyword evidence="2" id="KW-1185">Reference proteome</keyword>
<dbReference type="KEGG" id="cbae:COR50_13475"/>
<dbReference type="EMBL" id="CP023777">
    <property type="protein sequence ID" value="ATL48092.1"/>
    <property type="molecule type" value="Genomic_DNA"/>
</dbReference>